<evidence type="ECO:0000259" key="5">
    <source>
        <dbReference type="Pfam" id="PF03764"/>
    </source>
</evidence>
<dbReference type="InterPro" id="IPR005517">
    <property type="entry name" value="Transl_elong_EFG/EF2_IV"/>
</dbReference>
<evidence type="ECO:0000256" key="3">
    <source>
        <dbReference type="ARBA" id="ARBA00022917"/>
    </source>
</evidence>
<evidence type="ECO:0000313" key="7">
    <source>
        <dbReference type="Proteomes" id="UP001529510"/>
    </source>
</evidence>
<dbReference type="GO" id="GO:0003746">
    <property type="term" value="F:translation elongation factor activity"/>
    <property type="evidence" value="ECO:0007669"/>
    <property type="project" value="UniProtKB-KW"/>
</dbReference>
<feature type="non-terminal residue" evidence="6">
    <location>
        <position position="62"/>
    </location>
</feature>
<dbReference type="InterPro" id="IPR014721">
    <property type="entry name" value="Ribsml_uS5_D2-typ_fold_subgr"/>
</dbReference>
<dbReference type="PANTHER" id="PTHR43636">
    <property type="entry name" value="ELONGATION FACTOR G, MITOCHONDRIAL"/>
    <property type="match status" value="1"/>
</dbReference>
<keyword evidence="1" id="KW-0547">Nucleotide-binding</keyword>
<proteinExistence type="predicted"/>
<accession>A0ABD0PHC9</accession>
<dbReference type="PANTHER" id="PTHR43636:SF2">
    <property type="entry name" value="ELONGATION FACTOR G, MITOCHONDRIAL"/>
    <property type="match status" value="1"/>
</dbReference>
<dbReference type="Proteomes" id="UP001529510">
    <property type="component" value="Unassembled WGS sequence"/>
</dbReference>
<organism evidence="6 7">
    <name type="scientific">Cirrhinus mrigala</name>
    <name type="common">Mrigala</name>
    <dbReference type="NCBI Taxonomy" id="683832"/>
    <lineage>
        <taxon>Eukaryota</taxon>
        <taxon>Metazoa</taxon>
        <taxon>Chordata</taxon>
        <taxon>Craniata</taxon>
        <taxon>Vertebrata</taxon>
        <taxon>Euteleostomi</taxon>
        <taxon>Actinopterygii</taxon>
        <taxon>Neopterygii</taxon>
        <taxon>Teleostei</taxon>
        <taxon>Ostariophysi</taxon>
        <taxon>Cypriniformes</taxon>
        <taxon>Cyprinidae</taxon>
        <taxon>Labeoninae</taxon>
        <taxon>Labeonini</taxon>
        <taxon>Cirrhinus</taxon>
    </lineage>
</organism>
<feature type="domain" description="Translation elongation factor EFG/EF2" evidence="5">
    <location>
        <begin position="9"/>
        <end position="61"/>
    </location>
</feature>
<gene>
    <name evidence="6" type="ORF">M9458_029436</name>
</gene>
<dbReference type="SUPFAM" id="SSF54211">
    <property type="entry name" value="Ribosomal protein S5 domain 2-like"/>
    <property type="match status" value="1"/>
</dbReference>
<dbReference type="EMBL" id="JAMKFB020000015">
    <property type="protein sequence ID" value="KAL0173468.1"/>
    <property type="molecule type" value="Genomic_DNA"/>
</dbReference>
<keyword evidence="7" id="KW-1185">Reference proteome</keyword>
<dbReference type="AlphaFoldDB" id="A0ABD0PHC9"/>
<evidence type="ECO:0000256" key="1">
    <source>
        <dbReference type="ARBA" id="ARBA00022741"/>
    </source>
</evidence>
<dbReference type="InterPro" id="IPR020568">
    <property type="entry name" value="Ribosomal_Su5_D2-typ_SF"/>
</dbReference>
<dbReference type="Pfam" id="PF03764">
    <property type="entry name" value="EFG_IV"/>
    <property type="match status" value="1"/>
</dbReference>
<keyword evidence="2" id="KW-0251">Elongation factor</keyword>
<keyword evidence="4" id="KW-0342">GTP-binding</keyword>
<evidence type="ECO:0000256" key="4">
    <source>
        <dbReference type="ARBA" id="ARBA00023134"/>
    </source>
</evidence>
<protein>
    <recommendedName>
        <fullName evidence="5">Translation elongation factor EFG/EF2 domain-containing protein</fullName>
    </recommendedName>
</protein>
<name>A0ABD0PHC9_CIRMR</name>
<comment type="caution">
    <text evidence="6">The sequence shown here is derived from an EMBL/GenBank/DDBJ whole genome shotgun (WGS) entry which is preliminary data.</text>
</comment>
<keyword evidence="3" id="KW-0648">Protein biosynthesis</keyword>
<evidence type="ECO:0000313" key="6">
    <source>
        <dbReference type="EMBL" id="KAL0173468.1"/>
    </source>
</evidence>
<reference evidence="6 7" key="1">
    <citation type="submission" date="2024-05" db="EMBL/GenBank/DDBJ databases">
        <title>Genome sequencing and assembly of Indian major carp, Cirrhinus mrigala (Hamilton, 1822).</title>
        <authorList>
            <person name="Mohindra V."/>
            <person name="Chowdhury L.M."/>
            <person name="Lal K."/>
            <person name="Jena J.K."/>
        </authorList>
    </citation>
    <scope>NUCLEOTIDE SEQUENCE [LARGE SCALE GENOMIC DNA]</scope>
    <source>
        <strain evidence="6">CM1030</strain>
        <tissue evidence="6">Blood</tissue>
    </source>
</reference>
<dbReference type="GO" id="GO:0005525">
    <property type="term" value="F:GTP binding"/>
    <property type="evidence" value="ECO:0007669"/>
    <property type="project" value="UniProtKB-KW"/>
</dbReference>
<evidence type="ECO:0000256" key="2">
    <source>
        <dbReference type="ARBA" id="ARBA00022768"/>
    </source>
</evidence>
<sequence length="62" mass="6866">MCGVLCCRFDFTHKKQSGGSGQYGKVIGVLEPLDPENYTKLEFSDETVGTNIPKQFVPAVER</sequence>
<dbReference type="Gene3D" id="3.30.230.10">
    <property type="match status" value="1"/>
</dbReference>